<evidence type="ECO:0000256" key="1">
    <source>
        <dbReference type="ARBA" id="ARBA00023125"/>
    </source>
</evidence>
<reference evidence="6" key="1">
    <citation type="submission" date="2019-11" db="EMBL/GenBank/DDBJ databases">
        <title>Description of new Acetobacter species.</title>
        <authorList>
            <person name="Cleenwerck I."/>
            <person name="Sombolestani A.S."/>
        </authorList>
    </citation>
    <scope>NUCLEOTIDE SEQUENCE</scope>
    <source>
        <strain evidence="6">LMG 1626</strain>
    </source>
</reference>
<dbReference type="GO" id="GO:0006355">
    <property type="term" value="P:regulation of DNA-templated transcription"/>
    <property type="evidence" value="ECO:0007669"/>
    <property type="project" value="InterPro"/>
</dbReference>
<dbReference type="AlphaFoldDB" id="A0A967BDU3"/>
<dbReference type="GO" id="GO:0032993">
    <property type="term" value="C:protein-DNA complex"/>
    <property type="evidence" value="ECO:0007669"/>
    <property type="project" value="TreeGrafter"/>
</dbReference>
<name>A0A967BDU3_9PROT</name>
<dbReference type="PANTHER" id="PTHR48111">
    <property type="entry name" value="REGULATOR OF RPOS"/>
    <property type="match status" value="1"/>
</dbReference>
<evidence type="ECO:0000313" key="6">
    <source>
        <dbReference type="EMBL" id="NHO55248.1"/>
    </source>
</evidence>
<dbReference type="EMBL" id="WOTH01000057">
    <property type="protein sequence ID" value="NHO55248.1"/>
    <property type="molecule type" value="Genomic_DNA"/>
</dbReference>
<dbReference type="SMART" id="SM00862">
    <property type="entry name" value="Trans_reg_C"/>
    <property type="match status" value="1"/>
</dbReference>
<dbReference type="Gene3D" id="3.40.50.2300">
    <property type="match status" value="1"/>
</dbReference>
<dbReference type="CDD" id="cd00383">
    <property type="entry name" value="trans_reg_C"/>
    <property type="match status" value="1"/>
</dbReference>
<dbReference type="GO" id="GO:0005829">
    <property type="term" value="C:cytosol"/>
    <property type="evidence" value="ECO:0007669"/>
    <property type="project" value="TreeGrafter"/>
</dbReference>
<dbReference type="PROSITE" id="PS50110">
    <property type="entry name" value="RESPONSE_REGULATORY"/>
    <property type="match status" value="1"/>
</dbReference>
<keyword evidence="7" id="KW-1185">Reference proteome</keyword>
<dbReference type="InterPro" id="IPR039420">
    <property type="entry name" value="WalR-like"/>
</dbReference>
<protein>
    <submittedName>
        <fullName evidence="6">Response regulator</fullName>
    </submittedName>
</protein>
<evidence type="ECO:0000259" key="5">
    <source>
        <dbReference type="PROSITE" id="PS51755"/>
    </source>
</evidence>
<dbReference type="RefSeq" id="WP_166318715.1">
    <property type="nucleotide sequence ID" value="NZ_WOTH01000057.1"/>
</dbReference>
<dbReference type="Pfam" id="PF00072">
    <property type="entry name" value="Response_reg"/>
    <property type="match status" value="1"/>
</dbReference>
<dbReference type="Gene3D" id="6.10.250.690">
    <property type="match status" value="1"/>
</dbReference>
<gene>
    <name evidence="6" type="ORF">GOB87_15100</name>
</gene>
<dbReference type="GO" id="GO:0000156">
    <property type="term" value="F:phosphorelay response regulator activity"/>
    <property type="evidence" value="ECO:0007669"/>
    <property type="project" value="TreeGrafter"/>
</dbReference>
<dbReference type="PROSITE" id="PS51755">
    <property type="entry name" value="OMPR_PHOB"/>
    <property type="match status" value="1"/>
</dbReference>
<accession>A0A967BDU3</accession>
<evidence type="ECO:0000313" key="7">
    <source>
        <dbReference type="Proteomes" id="UP000597459"/>
    </source>
</evidence>
<dbReference type="Gene3D" id="1.10.10.10">
    <property type="entry name" value="Winged helix-like DNA-binding domain superfamily/Winged helix DNA-binding domain"/>
    <property type="match status" value="1"/>
</dbReference>
<dbReference type="InterPro" id="IPR001867">
    <property type="entry name" value="OmpR/PhoB-type_DNA-bd"/>
</dbReference>
<dbReference type="InterPro" id="IPR011006">
    <property type="entry name" value="CheY-like_superfamily"/>
</dbReference>
<feature type="modified residue" description="4-aspartylphosphate" evidence="2">
    <location>
        <position position="51"/>
    </location>
</feature>
<keyword evidence="1 3" id="KW-0238">DNA-binding</keyword>
<feature type="domain" description="Response regulatory" evidence="4">
    <location>
        <begin position="2"/>
        <end position="116"/>
    </location>
</feature>
<keyword evidence="2" id="KW-0597">Phosphoprotein</keyword>
<dbReference type="PANTHER" id="PTHR48111:SF36">
    <property type="entry name" value="TRANSCRIPTIONAL REGULATORY PROTEIN CUTR"/>
    <property type="match status" value="1"/>
</dbReference>
<organism evidence="6 7">
    <name type="scientific">Acetobacter estunensis</name>
    <dbReference type="NCBI Taxonomy" id="104097"/>
    <lineage>
        <taxon>Bacteria</taxon>
        <taxon>Pseudomonadati</taxon>
        <taxon>Pseudomonadota</taxon>
        <taxon>Alphaproteobacteria</taxon>
        <taxon>Acetobacterales</taxon>
        <taxon>Acetobacteraceae</taxon>
        <taxon>Acetobacter</taxon>
    </lineage>
</organism>
<feature type="domain" description="OmpR/PhoB-type" evidence="5">
    <location>
        <begin position="124"/>
        <end position="218"/>
    </location>
</feature>
<evidence type="ECO:0000259" key="4">
    <source>
        <dbReference type="PROSITE" id="PS50110"/>
    </source>
</evidence>
<dbReference type="InterPro" id="IPR036388">
    <property type="entry name" value="WH-like_DNA-bd_sf"/>
</dbReference>
<evidence type="ECO:0000256" key="2">
    <source>
        <dbReference type="PROSITE-ProRule" id="PRU00169"/>
    </source>
</evidence>
<dbReference type="SUPFAM" id="SSF52172">
    <property type="entry name" value="CheY-like"/>
    <property type="match status" value="1"/>
</dbReference>
<dbReference type="Proteomes" id="UP000597459">
    <property type="component" value="Unassembled WGS sequence"/>
</dbReference>
<evidence type="ECO:0000256" key="3">
    <source>
        <dbReference type="PROSITE-ProRule" id="PRU01091"/>
    </source>
</evidence>
<dbReference type="InterPro" id="IPR001789">
    <property type="entry name" value="Sig_transdc_resp-reg_receiver"/>
</dbReference>
<sequence>MRLLLIEDEADLAAAVAEHVRENGYAVDHVDTLDAARAALAVVTYDVILMDLGLPDGSSRQLLRELRHSSHRTAILITTAEDQISDRIAGLSEGADDYIVKPFDLDELVARITAVNRRRFSSSAPLLRIGSLVIERDHGVVVRNGKPVPLTAREWAVLELLSRYPGAVHSRDQIETALYDFNGYTDSNAVEVFISRLRKKLGADSIQTLRGRGYALANGEAT</sequence>
<dbReference type="Pfam" id="PF00486">
    <property type="entry name" value="Trans_reg_C"/>
    <property type="match status" value="1"/>
</dbReference>
<dbReference type="GO" id="GO:0000976">
    <property type="term" value="F:transcription cis-regulatory region binding"/>
    <property type="evidence" value="ECO:0007669"/>
    <property type="project" value="TreeGrafter"/>
</dbReference>
<comment type="caution">
    <text evidence="6">The sequence shown here is derived from an EMBL/GenBank/DDBJ whole genome shotgun (WGS) entry which is preliminary data.</text>
</comment>
<proteinExistence type="predicted"/>
<feature type="DNA-binding region" description="OmpR/PhoB-type" evidence="3">
    <location>
        <begin position="124"/>
        <end position="218"/>
    </location>
</feature>
<dbReference type="SMART" id="SM00448">
    <property type="entry name" value="REC"/>
    <property type="match status" value="1"/>
</dbReference>